<keyword evidence="4" id="KW-0472">Membrane</keyword>
<dbReference type="InterPro" id="IPR035965">
    <property type="entry name" value="PAS-like_dom_sf"/>
</dbReference>
<dbReference type="InterPro" id="IPR000014">
    <property type="entry name" value="PAS"/>
</dbReference>
<proteinExistence type="predicted"/>
<evidence type="ECO:0000256" key="1">
    <source>
        <dbReference type="ARBA" id="ARBA00004370"/>
    </source>
</evidence>
<dbReference type="Gene3D" id="3.30.450.350">
    <property type="entry name" value="CHASE domain"/>
    <property type="match status" value="1"/>
</dbReference>
<evidence type="ECO:0000259" key="5">
    <source>
        <dbReference type="PROSITE" id="PS50112"/>
    </source>
</evidence>
<dbReference type="PROSITE" id="PS50112">
    <property type="entry name" value="PAS"/>
    <property type="match status" value="1"/>
</dbReference>
<organism evidence="7 8">
    <name type="scientific">Trichocoleus desertorum GB2-A4</name>
    <dbReference type="NCBI Taxonomy" id="2933944"/>
    <lineage>
        <taxon>Bacteria</taxon>
        <taxon>Bacillati</taxon>
        <taxon>Cyanobacteriota</taxon>
        <taxon>Cyanophyceae</taxon>
        <taxon>Leptolyngbyales</taxon>
        <taxon>Trichocoleusaceae</taxon>
        <taxon>Trichocoleus</taxon>
    </lineage>
</organism>
<gene>
    <name evidence="7" type="ORF">NC998_23845</name>
</gene>
<evidence type="ECO:0000313" key="8">
    <source>
        <dbReference type="Proteomes" id="UP001464891"/>
    </source>
</evidence>
<sequence>MSHTIDLVQGGKGFQVYVPIFREQQFDGFIVATYRTQELINSILSEKDAHGYVVAIFDGKDQIYTHDDVGEGNRGKWHQESTVELYGLNWRVQVYPTALLSNRMRSPLSTITLIGSLAVSWLLALAAHLTCRARLIAQNVSAINTVLKQEVGKRQRIEVALQEEQDFLQVLLNTIEAGIVACDVAGTLTLFNRAAREWHGLAEQPLPPEQWAQHYSLYHWDGKTRMRKEKIPLFRAWQGELVRNVEMKIEPQQGQTRMVLSSGKPLPMLKEIS</sequence>
<dbReference type="PROSITE" id="PS50839">
    <property type="entry name" value="CHASE"/>
    <property type="match status" value="1"/>
</dbReference>
<evidence type="ECO:0000259" key="6">
    <source>
        <dbReference type="PROSITE" id="PS50839"/>
    </source>
</evidence>
<accession>A0ABV0JED2</accession>
<dbReference type="Proteomes" id="UP001464891">
    <property type="component" value="Unassembled WGS sequence"/>
</dbReference>
<name>A0ABV0JED2_9CYAN</name>
<dbReference type="RefSeq" id="WP_190442132.1">
    <property type="nucleotide sequence ID" value="NZ_JAMPKM010000021.1"/>
</dbReference>
<evidence type="ECO:0000256" key="2">
    <source>
        <dbReference type="ARBA" id="ARBA00022692"/>
    </source>
</evidence>
<dbReference type="EMBL" id="JAMPKM010000021">
    <property type="protein sequence ID" value="MEP0820142.1"/>
    <property type="molecule type" value="Genomic_DNA"/>
</dbReference>
<keyword evidence="2" id="KW-0812">Transmembrane</keyword>
<feature type="domain" description="CHASE" evidence="6">
    <location>
        <begin position="1"/>
        <end position="46"/>
    </location>
</feature>
<dbReference type="Gene3D" id="3.30.450.20">
    <property type="entry name" value="PAS domain"/>
    <property type="match status" value="1"/>
</dbReference>
<evidence type="ECO:0000313" key="7">
    <source>
        <dbReference type="EMBL" id="MEP0820142.1"/>
    </source>
</evidence>
<evidence type="ECO:0000256" key="3">
    <source>
        <dbReference type="ARBA" id="ARBA00022989"/>
    </source>
</evidence>
<evidence type="ECO:0000256" key="4">
    <source>
        <dbReference type="ARBA" id="ARBA00023136"/>
    </source>
</evidence>
<feature type="domain" description="PAS" evidence="5">
    <location>
        <begin position="164"/>
        <end position="240"/>
    </location>
</feature>
<dbReference type="SUPFAM" id="SSF55785">
    <property type="entry name" value="PYP-like sensor domain (PAS domain)"/>
    <property type="match status" value="1"/>
</dbReference>
<dbReference type="InterPro" id="IPR042240">
    <property type="entry name" value="CHASE_sf"/>
</dbReference>
<protein>
    <submittedName>
        <fullName evidence="7">CHASE domain-containing protein</fullName>
    </submittedName>
</protein>
<dbReference type="Pfam" id="PF03924">
    <property type="entry name" value="CHASE"/>
    <property type="match status" value="1"/>
</dbReference>
<reference evidence="7 8" key="1">
    <citation type="submission" date="2022-04" db="EMBL/GenBank/DDBJ databases">
        <title>Positive selection, recombination, and allopatry shape intraspecific diversity of widespread and dominant cyanobacteria.</title>
        <authorList>
            <person name="Wei J."/>
            <person name="Shu W."/>
            <person name="Hu C."/>
        </authorList>
    </citation>
    <scope>NUCLEOTIDE SEQUENCE [LARGE SCALE GENOMIC DNA]</scope>
    <source>
        <strain evidence="7 8">GB2-A4</strain>
    </source>
</reference>
<keyword evidence="3" id="KW-1133">Transmembrane helix</keyword>
<dbReference type="InterPro" id="IPR006189">
    <property type="entry name" value="CHASE_dom"/>
</dbReference>
<keyword evidence="8" id="KW-1185">Reference proteome</keyword>
<comment type="caution">
    <text evidence="7">The sequence shown here is derived from an EMBL/GenBank/DDBJ whole genome shotgun (WGS) entry which is preliminary data.</text>
</comment>
<comment type="subcellular location">
    <subcellularLocation>
        <location evidence="1">Membrane</location>
    </subcellularLocation>
</comment>